<gene>
    <name evidence="1" type="ORF">UFOPK4098_01160</name>
    <name evidence="2" type="ORF">UFOPK4347_00981</name>
</gene>
<reference evidence="1" key="1">
    <citation type="submission" date="2020-05" db="EMBL/GenBank/DDBJ databases">
        <authorList>
            <person name="Chiriac C."/>
            <person name="Salcher M."/>
            <person name="Ghai R."/>
            <person name="Kavagutti S V."/>
        </authorList>
    </citation>
    <scope>NUCLEOTIDE SEQUENCE</scope>
</reference>
<dbReference type="InterPro" id="IPR023850">
    <property type="entry name" value="MftB"/>
</dbReference>
<sequence length="88" mass="9734">MTLTLSSACALHPQVALRPEPFGALAYHYGNRRLVFLKHPDVVRVVRELGDHPSVGHTLRACGIATERDASFLQALNQLTKSEILRVC</sequence>
<protein>
    <submittedName>
        <fullName evidence="1">Unannotated protein</fullName>
    </submittedName>
</protein>
<organism evidence="1">
    <name type="scientific">freshwater metagenome</name>
    <dbReference type="NCBI Taxonomy" id="449393"/>
    <lineage>
        <taxon>unclassified sequences</taxon>
        <taxon>metagenomes</taxon>
        <taxon>ecological metagenomes</taxon>
    </lineage>
</organism>
<dbReference type="EMBL" id="CAFBQU010000022">
    <property type="protein sequence ID" value="CAB5065626.1"/>
    <property type="molecule type" value="Genomic_DNA"/>
</dbReference>
<dbReference type="Pfam" id="PF26520">
    <property type="entry name" value="MftB_chaperone"/>
    <property type="match status" value="1"/>
</dbReference>
<accession>A0A6J7RBZ9</accession>
<evidence type="ECO:0000313" key="2">
    <source>
        <dbReference type="EMBL" id="CAB5065626.1"/>
    </source>
</evidence>
<name>A0A6J7RBZ9_9ZZZZ</name>
<dbReference type="NCBIfam" id="TIGR03967">
    <property type="entry name" value="mycofact_MftB"/>
    <property type="match status" value="1"/>
</dbReference>
<evidence type="ECO:0000313" key="1">
    <source>
        <dbReference type="EMBL" id="CAB5026148.1"/>
    </source>
</evidence>
<proteinExistence type="predicted"/>
<dbReference type="AlphaFoldDB" id="A0A6J7RBZ9"/>
<dbReference type="EMBL" id="CAFBPN010000071">
    <property type="protein sequence ID" value="CAB5026148.1"/>
    <property type="molecule type" value="Genomic_DNA"/>
</dbReference>